<proteinExistence type="predicted"/>
<protein>
    <submittedName>
        <fullName evidence="2">Uncharacterized protein</fullName>
    </submittedName>
</protein>
<dbReference type="Proteomes" id="UP001221898">
    <property type="component" value="Unassembled WGS sequence"/>
</dbReference>
<feature type="region of interest" description="Disordered" evidence="1">
    <location>
        <begin position="68"/>
        <end position="90"/>
    </location>
</feature>
<organism evidence="2 3">
    <name type="scientific">Aldrovandia affinis</name>
    <dbReference type="NCBI Taxonomy" id="143900"/>
    <lineage>
        <taxon>Eukaryota</taxon>
        <taxon>Metazoa</taxon>
        <taxon>Chordata</taxon>
        <taxon>Craniata</taxon>
        <taxon>Vertebrata</taxon>
        <taxon>Euteleostomi</taxon>
        <taxon>Actinopterygii</taxon>
        <taxon>Neopterygii</taxon>
        <taxon>Teleostei</taxon>
        <taxon>Notacanthiformes</taxon>
        <taxon>Halosauridae</taxon>
        <taxon>Aldrovandia</taxon>
    </lineage>
</organism>
<sequence>MQESLALLEQDFTEMREFTTARLSEHSLSWQLRDEVCQVKREQGRSERDGGRAAEMGHTEEPCLHHHTHRTMGQRALQQHTAPPGLGEVRATELSPDSTVVISTLLPREAYPHTLSLPSTPRSLEAVTPCARGCDKAHTSG</sequence>
<reference evidence="2" key="1">
    <citation type="journal article" date="2023" name="Science">
        <title>Genome structures resolve the early diversification of teleost fishes.</title>
        <authorList>
            <person name="Parey E."/>
            <person name="Louis A."/>
            <person name="Montfort J."/>
            <person name="Bouchez O."/>
            <person name="Roques C."/>
            <person name="Iampietro C."/>
            <person name="Lluch J."/>
            <person name="Castinel A."/>
            <person name="Donnadieu C."/>
            <person name="Desvignes T."/>
            <person name="Floi Bucao C."/>
            <person name="Jouanno E."/>
            <person name="Wen M."/>
            <person name="Mejri S."/>
            <person name="Dirks R."/>
            <person name="Jansen H."/>
            <person name="Henkel C."/>
            <person name="Chen W.J."/>
            <person name="Zahm M."/>
            <person name="Cabau C."/>
            <person name="Klopp C."/>
            <person name="Thompson A.W."/>
            <person name="Robinson-Rechavi M."/>
            <person name="Braasch I."/>
            <person name="Lecointre G."/>
            <person name="Bobe J."/>
            <person name="Postlethwait J.H."/>
            <person name="Berthelot C."/>
            <person name="Roest Crollius H."/>
            <person name="Guiguen Y."/>
        </authorList>
    </citation>
    <scope>NUCLEOTIDE SEQUENCE</scope>
    <source>
        <strain evidence="2">NC1722</strain>
    </source>
</reference>
<accession>A0AAD7X2P1</accession>
<dbReference type="AlphaFoldDB" id="A0AAD7X2P1"/>
<evidence type="ECO:0000256" key="1">
    <source>
        <dbReference type="SAM" id="MobiDB-lite"/>
    </source>
</evidence>
<gene>
    <name evidence="2" type="ORF">AAFF_G00137890</name>
</gene>
<evidence type="ECO:0000313" key="3">
    <source>
        <dbReference type="Proteomes" id="UP001221898"/>
    </source>
</evidence>
<name>A0AAD7X2P1_9TELE</name>
<dbReference type="EMBL" id="JAINUG010000002">
    <property type="protein sequence ID" value="KAJ8418080.1"/>
    <property type="molecule type" value="Genomic_DNA"/>
</dbReference>
<evidence type="ECO:0000313" key="2">
    <source>
        <dbReference type="EMBL" id="KAJ8418080.1"/>
    </source>
</evidence>
<comment type="caution">
    <text evidence="2">The sequence shown here is derived from an EMBL/GenBank/DDBJ whole genome shotgun (WGS) entry which is preliminary data.</text>
</comment>
<keyword evidence="3" id="KW-1185">Reference proteome</keyword>